<dbReference type="SUPFAM" id="SSF46894">
    <property type="entry name" value="C-terminal effector domain of the bipartite response regulators"/>
    <property type="match status" value="1"/>
</dbReference>
<dbReference type="InterPro" id="IPR000792">
    <property type="entry name" value="Tscrpt_reg_LuxR_C"/>
</dbReference>
<dbReference type="PROSITE" id="PS00622">
    <property type="entry name" value="HTH_LUXR_1"/>
    <property type="match status" value="1"/>
</dbReference>
<name>F0SN59_RUBBR</name>
<organism evidence="6 7">
    <name type="scientific">Rubinisphaera brasiliensis (strain ATCC 49424 / DSM 5305 / JCM 21570 / IAM 15109 / NBRC 103401 / IFAM 1448)</name>
    <name type="common">Planctomyces brasiliensis</name>
    <dbReference type="NCBI Taxonomy" id="756272"/>
    <lineage>
        <taxon>Bacteria</taxon>
        <taxon>Pseudomonadati</taxon>
        <taxon>Planctomycetota</taxon>
        <taxon>Planctomycetia</taxon>
        <taxon>Planctomycetales</taxon>
        <taxon>Planctomycetaceae</taxon>
        <taxon>Rubinisphaera</taxon>
    </lineage>
</organism>
<dbReference type="GO" id="GO:0006355">
    <property type="term" value="P:regulation of DNA-templated transcription"/>
    <property type="evidence" value="ECO:0007669"/>
    <property type="project" value="InterPro"/>
</dbReference>
<feature type="region of interest" description="Disordered" evidence="4">
    <location>
        <begin position="1"/>
        <end position="31"/>
    </location>
</feature>
<dbReference type="AlphaFoldDB" id="F0SN59"/>
<dbReference type="HOGENOM" id="CLU_1119504_0_0_0"/>
<dbReference type="eggNOG" id="COG2197">
    <property type="taxonomic scope" value="Bacteria"/>
</dbReference>
<keyword evidence="2" id="KW-0238">DNA-binding</keyword>
<feature type="domain" description="HTH luxR-type" evidence="5">
    <location>
        <begin position="179"/>
        <end position="244"/>
    </location>
</feature>
<dbReference type="GO" id="GO:0003677">
    <property type="term" value="F:DNA binding"/>
    <property type="evidence" value="ECO:0007669"/>
    <property type="project" value="UniProtKB-KW"/>
</dbReference>
<dbReference type="KEGG" id="pbs:Plabr_3491"/>
<dbReference type="EMBL" id="CP002546">
    <property type="protein sequence ID" value="ADY61088.1"/>
    <property type="molecule type" value="Genomic_DNA"/>
</dbReference>
<gene>
    <name evidence="6" type="ordered locus">Plabr_3491</name>
</gene>
<keyword evidence="3" id="KW-0804">Transcription</keyword>
<evidence type="ECO:0000256" key="2">
    <source>
        <dbReference type="ARBA" id="ARBA00023125"/>
    </source>
</evidence>
<evidence type="ECO:0000313" key="6">
    <source>
        <dbReference type="EMBL" id="ADY61088.1"/>
    </source>
</evidence>
<reference evidence="7" key="1">
    <citation type="submission" date="2011-02" db="EMBL/GenBank/DDBJ databases">
        <title>The complete genome of Planctomyces brasiliensis DSM 5305.</title>
        <authorList>
            <person name="Lucas S."/>
            <person name="Copeland A."/>
            <person name="Lapidus A."/>
            <person name="Bruce D."/>
            <person name="Goodwin L."/>
            <person name="Pitluck S."/>
            <person name="Kyrpides N."/>
            <person name="Mavromatis K."/>
            <person name="Pagani I."/>
            <person name="Ivanova N."/>
            <person name="Ovchinnikova G."/>
            <person name="Lu M."/>
            <person name="Detter J.C."/>
            <person name="Han C."/>
            <person name="Land M."/>
            <person name="Hauser L."/>
            <person name="Markowitz V."/>
            <person name="Cheng J.-F."/>
            <person name="Hugenholtz P."/>
            <person name="Woyke T."/>
            <person name="Wu D."/>
            <person name="Tindall B."/>
            <person name="Pomrenke H.G."/>
            <person name="Brambilla E."/>
            <person name="Klenk H.-P."/>
            <person name="Eisen J.A."/>
        </authorList>
    </citation>
    <scope>NUCLEOTIDE SEQUENCE [LARGE SCALE GENOMIC DNA]</scope>
    <source>
        <strain evidence="7">ATCC 49424 / DSM 5305 / JCM 21570 / NBRC 103401 / IFAM 1448</strain>
    </source>
</reference>
<keyword evidence="1" id="KW-0805">Transcription regulation</keyword>
<evidence type="ECO:0000256" key="3">
    <source>
        <dbReference type="ARBA" id="ARBA00023163"/>
    </source>
</evidence>
<dbReference type="PROSITE" id="PS50043">
    <property type="entry name" value="HTH_LUXR_2"/>
    <property type="match status" value="1"/>
</dbReference>
<dbReference type="PRINTS" id="PR00038">
    <property type="entry name" value="HTHLUXR"/>
</dbReference>
<dbReference type="STRING" id="756272.Plabr_3491"/>
<accession>F0SN59</accession>
<evidence type="ECO:0000256" key="1">
    <source>
        <dbReference type="ARBA" id="ARBA00023015"/>
    </source>
</evidence>
<evidence type="ECO:0000259" key="5">
    <source>
        <dbReference type="PROSITE" id="PS50043"/>
    </source>
</evidence>
<protein>
    <submittedName>
        <fullName evidence="6">Transcriptional regulator, LuxR family</fullName>
    </submittedName>
</protein>
<dbReference type="PANTHER" id="PTHR44688">
    <property type="entry name" value="DNA-BINDING TRANSCRIPTIONAL ACTIVATOR DEVR_DOSR"/>
    <property type="match status" value="1"/>
</dbReference>
<evidence type="ECO:0000256" key="4">
    <source>
        <dbReference type="SAM" id="MobiDB-lite"/>
    </source>
</evidence>
<dbReference type="SMART" id="SM00421">
    <property type="entry name" value="HTH_LUXR"/>
    <property type="match status" value="1"/>
</dbReference>
<dbReference type="Proteomes" id="UP000006860">
    <property type="component" value="Chromosome"/>
</dbReference>
<dbReference type="Gene3D" id="3.40.50.2300">
    <property type="match status" value="1"/>
</dbReference>
<dbReference type="InterPro" id="IPR016032">
    <property type="entry name" value="Sig_transdc_resp-reg_C-effctor"/>
</dbReference>
<dbReference type="Pfam" id="PF00196">
    <property type="entry name" value="GerE"/>
    <property type="match status" value="1"/>
</dbReference>
<dbReference type="CDD" id="cd06170">
    <property type="entry name" value="LuxR_C_like"/>
    <property type="match status" value="1"/>
</dbReference>
<dbReference type="OrthoDB" id="275810at2"/>
<keyword evidence="7" id="KW-1185">Reference proteome</keyword>
<proteinExistence type="predicted"/>
<evidence type="ECO:0000313" key="7">
    <source>
        <dbReference type="Proteomes" id="UP000006860"/>
    </source>
</evidence>
<dbReference type="PANTHER" id="PTHR44688:SF16">
    <property type="entry name" value="DNA-BINDING TRANSCRIPTIONAL ACTIVATOR DEVR_DOSR"/>
    <property type="match status" value="1"/>
</dbReference>
<sequence length="248" mass="27854">MFASDSQFTDVRGSIANMHPPHQSYTPIPRNELPPALQQKTLLWMSDRAVAEAFTLVFESQGVQAVSVVSAPAEDRSLFLQSPFSLLLVEPASCYGDAELMEAVRSQRHRVVFFGSEVKAAYVDLAIRSRVRGFVSTQGALAQIVKRVSQLTSGELQEYWCPEAEELIDFAGKQKKMRAKSVFSLLTPRQLEVLTYLAEGKSVKEVAQVMHLSQKSIDSHKYRIMNRLHVHDRVHLSRIAIREGLIEA</sequence>